<sequence length="639" mass="70351">MRFSLIIPVIAVVFGTLNPMVAISAETVKSMENGEQAVSGMSAASALSGVSLELSETSLQTEEILESCLSLGVNRETREILESLAAKFPAMKLRIVDFSTDEGEKELITNKIGCGGVLINGTKEHFLGTNKYVFERPMGEVFQKQDLIDVITDIAGRKSATSDAGAEQPFSVVAYMNLSTGETESHNEDGIIMTPPEIMKFQKETLAVLEKYQKTYADEMELRVFDMADSIGSDRWITDGVEQSAIFINKADVVELDSEKVVFRFGGFRSFFMEDLEQAMDEALARHKASGAAAKLAVDVYVDSTQDLPSREMDVVDFSFLDGLFDESTNRKSIAKIAGSAVKSAHLGDEEYILASRNLFTFLSNWVAGNSRKATLEIIDFGTNEGYTTARFRGISWTQVEIDGRTSFEIEGKVVEFLYEMGLNYSSEELQLILNSEKLKLAIDQKLSIRLYIDLPEDIRGAACQQSGEVCDHGSLTGEAKVAQASLHDGHEHAEIAVELARGRYVYEVGGVQSAWSFRSNRMVQDILNKVKEKNSGLINLKIVDFGTPEGAAELMATGNIEPRIEINGRSDFRVGDGRVFLNGQLGTHYNGIDLLGALKQAISEQSGRKPSQVLAFINLSGQNHLTEFKSTKIQRTEK</sequence>
<reference evidence="1 2" key="1">
    <citation type="journal article" date="2017" name="ISME J.">
        <title>Potential for microbial H2 and metal transformations associated with novel bacteria and archaea in deep terrestrial subsurface sediments.</title>
        <authorList>
            <person name="Hernsdorf A.W."/>
            <person name="Amano Y."/>
            <person name="Miyakawa K."/>
            <person name="Ise K."/>
            <person name="Suzuki Y."/>
            <person name="Anantharaman K."/>
            <person name="Probst A."/>
            <person name="Burstein D."/>
            <person name="Thomas B.C."/>
            <person name="Banfield J.F."/>
        </authorList>
    </citation>
    <scope>NUCLEOTIDE SEQUENCE [LARGE SCALE GENOMIC DNA]</scope>
    <source>
        <strain evidence="1">HGW-Wallbacteria-1</strain>
    </source>
</reference>
<accession>A0A2N1PQ61</accession>
<proteinExistence type="predicted"/>
<gene>
    <name evidence="1" type="ORF">CVV64_08640</name>
</gene>
<protein>
    <submittedName>
        <fullName evidence="1">Uncharacterized protein</fullName>
    </submittedName>
</protein>
<dbReference type="Proteomes" id="UP000233256">
    <property type="component" value="Unassembled WGS sequence"/>
</dbReference>
<organism evidence="1 2">
    <name type="scientific">Candidatus Wallbacteria bacterium HGW-Wallbacteria-1</name>
    <dbReference type="NCBI Taxonomy" id="2013854"/>
    <lineage>
        <taxon>Bacteria</taxon>
        <taxon>Candidatus Walliibacteriota</taxon>
    </lineage>
</organism>
<comment type="caution">
    <text evidence="1">The sequence shown here is derived from an EMBL/GenBank/DDBJ whole genome shotgun (WGS) entry which is preliminary data.</text>
</comment>
<dbReference type="AlphaFoldDB" id="A0A2N1PQ61"/>
<evidence type="ECO:0000313" key="1">
    <source>
        <dbReference type="EMBL" id="PKK90422.1"/>
    </source>
</evidence>
<dbReference type="EMBL" id="PGXC01000005">
    <property type="protein sequence ID" value="PKK90422.1"/>
    <property type="molecule type" value="Genomic_DNA"/>
</dbReference>
<name>A0A2N1PQ61_9BACT</name>
<evidence type="ECO:0000313" key="2">
    <source>
        <dbReference type="Proteomes" id="UP000233256"/>
    </source>
</evidence>